<dbReference type="EMBL" id="CAJNOO010000309">
    <property type="protein sequence ID" value="CAF0899928.1"/>
    <property type="molecule type" value="Genomic_DNA"/>
</dbReference>
<evidence type="ECO:0000313" key="1">
    <source>
        <dbReference type="EMBL" id="CAF0899928.1"/>
    </source>
</evidence>
<name>A0A813ZJU6_9BILA</name>
<organism evidence="1 2">
    <name type="scientific">Rotaria sordida</name>
    <dbReference type="NCBI Taxonomy" id="392033"/>
    <lineage>
        <taxon>Eukaryota</taxon>
        <taxon>Metazoa</taxon>
        <taxon>Spiralia</taxon>
        <taxon>Gnathifera</taxon>
        <taxon>Rotifera</taxon>
        <taxon>Eurotatoria</taxon>
        <taxon>Bdelloidea</taxon>
        <taxon>Philodinida</taxon>
        <taxon>Philodinidae</taxon>
        <taxon>Rotaria</taxon>
    </lineage>
</organism>
<accession>A0A813ZJU6</accession>
<protein>
    <submittedName>
        <fullName evidence="1">Uncharacterized protein</fullName>
    </submittedName>
</protein>
<proteinExistence type="predicted"/>
<dbReference type="Proteomes" id="UP000663882">
    <property type="component" value="Unassembled WGS sequence"/>
</dbReference>
<dbReference type="OrthoDB" id="9987826at2759"/>
<dbReference type="AlphaFoldDB" id="A0A813ZJU6"/>
<gene>
    <name evidence="1" type="ORF">RFH988_LOCUS8933</name>
</gene>
<sequence>MSTSRKSIIEKFIIAVNDPKVPDLGQVLEDDVQKILNSKVVYNNIQEAREYYIKELDGESTSQWAIVECIPDDPKKNTLRARISHNNKTADTVYTFKLDGESTSQWAIVECIPDDPKKNTLRARIPHNNKTADTVYTFSPADKIQRIDVVN</sequence>
<comment type="caution">
    <text evidence="1">The sequence shown here is derived from an EMBL/GenBank/DDBJ whole genome shotgun (WGS) entry which is preliminary data.</text>
</comment>
<evidence type="ECO:0000313" key="2">
    <source>
        <dbReference type="Proteomes" id="UP000663882"/>
    </source>
</evidence>
<reference evidence="1" key="1">
    <citation type="submission" date="2021-02" db="EMBL/GenBank/DDBJ databases">
        <authorList>
            <person name="Nowell W R."/>
        </authorList>
    </citation>
    <scope>NUCLEOTIDE SEQUENCE</scope>
</reference>